<evidence type="ECO:0000259" key="8">
    <source>
        <dbReference type="Pfam" id="PF02687"/>
    </source>
</evidence>
<dbReference type="EMBL" id="FRCS01000013">
    <property type="protein sequence ID" value="SHN45936.1"/>
    <property type="molecule type" value="Genomic_DNA"/>
</dbReference>
<evidence type="ECO:0000313" key="10">
    <source>
        <dbReference type="EMBL" id="SHN45936.1"/>
    </source>
</evidence>
<dbReference type="InterPro" id="IPR050250">
    <property type="entry name" value="Macrolide_Exporter_MacB"/>
</dbReference>
<dbReference type="GO" id="GO:0005886">
    <property type="term" value="C:plasma membrane"/>
    <property type="evidence" value="ECO:0007669"/>
    <property type="project" value="UniProtKB-SubCell"/>
</dbReference>
<evidence type="ECO:0000259" key="9">
    <source>
        <dbReference type="Pfam" id="PF12704"/>
    </source>
</evidence>
<keyword evidence="2" id="KW-1003">Cell membrane</keyword>
<dbReference type="OrthoDB" id="9780560at2"/>
<feature type="domain" description="ABC3 transporter permease C-terminal" evidence="8">
    <location>
        <begin position="253"/>
        <end position="373"/>
    </location>
</feature>
<feature type="transmembrane region" description="Helical" evidence="7">
    <location>
        <begin position="253"/>
        <end position="274"/>
    </location>
</feature>
<evidence type="ECO:0000256" key="1">
    <source>
        <dbReference type="ARBA" id="ARBA00004651"/>
    </source>
</evidence>
<dbReference type="PANTHER" id="PTHR30572">
    <property type="entry name" value="MEMBRANE COMPONENT OF TRANSPORTER-RELATED"/>
    <property type="match status" value="1"/>
</dbReference>
<keyword evidence="11" id="KW-1185">Reference proteome</keyword>
<evidence type="ECO:0000256" key="6">
    <source>
        <dbReference type="ARBA" id="ARBA00038076"/>
    </source>
</evidence>
<evidence type="ECO:0000256" key="3">
    <source>
        <dbReference type="ARBA" id="ARBA00022692"/>
    </source>
</evidence>
<feature type="transmembrane region" description="Helical" evidence="7">
    <location>
        <begin position="294"/>
        <end position="316"/>
    </location>
</feature>
<dbReference type="GO" id="GO:0022857">
    <property type="term" value="F:transmembrane transporter activity"/>
    <property type="evidence" value="ECO:0007669"/>
    <property type="project" value="TreeGrafter"/>
</dbReference>
<evidence type="ECO:0000256" key="7">
    <source>
        <dbReference type="SAM" id="Phobius"/>
    </source>
</evidence>
<dbReference type="Proteomes" id="UP000184440">
    <property type="component" value="Unassembled WGS sequence"/>
</dbReference>
<dbReference type="InterPro" id="IPR025857">
    <property type="entry name" value="MacB_PCD"/>
</dbReference>
<feature type="domain" description="MacB-like periplasmic core" evidence="9">
    <location>
        <begin position="17"/>
        <end position="218"/>
    </location>
</feature>
<dbReference type="STRING" id="134849.SAMN05443668_11393"/>
<dbReference type="InterPro" id="IPR003838">
    <property type="entry name" value="ABC3_permease_C"/>
</dbReference>
<proteinExistence type="inferred from homology"/>
<dbReference type="RefSeq" id="WP_073262725.1">
    <property type="nucleotide sequence ID" value="NZ_FRCS01000013.1"/>
</dbReference>
<feature type="transmembrane region" description="Helical" evidence="7">
    <location>
        <begin position="756"/>
        <end position="789"/>
    </location>
</feature>
<name>A0A1M7RIA2_9ACTN</name>
<feature type="domain" description="ABC3 transporter permease C-terminal" evidence="8">
    <location>
        <begin position="713"/>
        <end position="831"/>
    </location>
</feature>
<evidence type="ECO:0000313" key="11">
    <source>
        <dbReference type="Proteomes" id="UP000184440"/>
    </source>
</evidence>
<keyword evidence="3 7" id="KW-0812">Transmembrane</keyword>
<comment type="subcellular location">
    <subcellularLocation>
        <location evidence="1">Cell membrane</location>
        <topology evidence="1">Multi-pass membrane protein</topology>
    </subcellularLocation>
</comment>
<evidence type="ECO:0000256" key="5">
    <source>
        <dbReference type="ARBA" id="ARBA00023136"/>
    </source>
</evidence>
<feature type="transmembrane region" description="Helical" evidence="7">
    <location>
        <begin position="346"/>
        <end position="367"/>
    </location>
</feature>
<reference evidence="10 11" key="1">
    <citation type="submission" date="2016-11" db="EMBL/GenBank/DDBJ databases">
        <authorList>
            <person name="Jaros S."/>
            <person name="Januszkiewicz K."/>
            <person name="Wedrychowicz H."/>
        </authorList>
    </citation>
    <scope>NUCLEOTIDE SEQUENCE [LARGE SCALE GENOMIC DNA]</scope>
    <source>
        <strain evidence="10 11">DSM 46144</strain>
    </source>
</reference>
<protein>
    <submittedName>
        <fullName evidence="10">Putative ABC transport system permease protein</fullName>
    </submittedName>
</protein>
<feature type="transmembrane region" description="Helical" evidence="7">
    <location>
        <begin position="419"/>
        <end position="441"/>
    </location>
</feature>
<gene>
    <name evidence="10" type="ORF">SAMN05443668_11393</name>
</gene>
<dbReference type="Pfam" id="PF02687">
    <property type="entry name" value="FtsX"/>
    <property type="match status" value="2"/>
</dbReference>
<organism evidence="10 11">
    <name type="scientific">Cryptosporangium aurantiacum</name>
    <dbReference type="NCBI Taxonomy" id="134849"/>
    <lineage>
        <taxon>Bacteria</taxon>
        <taxon>Bacillati</taxon>
        <taxon>Actinomycetota</taxon>
        <taxon>Actinomycetes</taxon>
        <taxon>Cryptosporangiales</taxon>
        <taxon>Cryptosporangiaceae</taxon>
        <taxon>Cryptosporangium</taxon>
    </lineage>
</organism>
<sequence>MLRVALSRVRHQFGSLLLLSLAVAAAVAFLASAFTLGDAIRAAVYRATAAEAEHVAAHATPLEQPLTDDDVRTLAAVPGVDAVQPRVDFGTATLVGQDGQVARLPGVPALAAFVAPVAPELTDHELLRGRFPAAAGELIVGDNLAKAQKWQPGDRVTVLDTDRGRHAFTVTGVVEQTVDGDVGLLPADFRTLLQAPDQRGWSALDVAGSVTPDAVATALGGRAAVISGADYADQLASDVLGGMITVVIRGVQLFAWVAVAVALAVAYNTFGIVLAQRRREVALVRCVGAGRGQVFRAVIVEAALVGVLAAVLGYVAGQGLAVLAALGLGAVAGGAADGLSVTFSPAAAVVALLVGVVVSVLAAVLPARTATRVAPVRALTDQGELVEDRRIGWLRAATGVLLLAAGGGLAWYAADQHDVWPGIGGGFLVMLALLSLGPVVVGPLVRIVGRPAQLVGAPGHLAAANGGRHPRRTAAVTNALTIGIGLVIVMLVGAASLERTATAKLTGGYPADFRLTSVAAPTDGAESATLPAGLADQLRRAPELEDPVPVRERMVDGIVAPRGTLGTQVAAVDPGALRAHLPERFAESGDLDDFGNGSVVVTAEAAKDLGDVTAGEIVRIERASFTVAAVVTGGFASPYGAVTLSAADFTRLYGAGDPTGILVWAESGVDASTARAAIDATIATLPDINVDDVAEGREETADTIDQLLAAGGLLVGMAIVVAVLGVMITLTLSVLERRRELAMLRALGLTRRQLYVTLTLEGAIMALLAAVIGSVLGVALGIAGSYAAFGADSELEIAVPIGRIALVLVVAALVGVAAAVPPARRASKTPPVAALATA</sequence>
<feature type="transmembrane region" description="Helical" evidence="7">
    <location>
        <begin position="475"/>
        <end position="497"/>
    </location>
</feature>
<feature type="transmembrane region" description="Helical" evidence="7">
    <location>
        <begin position="707"/>
        <end position="735"/>
    </location>
</feature>
<feature type="transmembrane region" description="Helical" evidence="7">
    <location>
        <begin position="801"/>
        <end position="820"/>
    </location>
</feature>
<evidence type="ECO:0000256" key="2">
    <source>
        <dbReference type="ARBA" id="ARBA00022475"/>
    </source>
</evidence>
<keyword evidence="4 7" id="KW-1133">Transmembrane helix</keyword>
<feature type="transmembrane region" description="Helical" evidence="7">
    <location>
        <begin position="393"/>
        <end position="413"/>
    </location>
</feature>
<feature type="domain" description="MacB-like periplasmic core" evidence="9">
    <location>
        <begin position="479"/>
        <end position="680"/>
    </location>
</feature>
<dbReference type="PANTHER" id="PTHR30572:SF4">
    <property type="entry name" value="ABC TRANSPORTER PERMEASE YTRF"/>
    <property type="match status" value="1"/>
</dbReference>
<dbReference type="Pfam" id="PF12704">
    <property type="entry name" value="MacB_PCD"/>
    <property type="match status" value="2"/>
</dbReference>
<comment type="similarity">
    <text evidence="6">Belongs to the ABC-4 integral membrane protein family.</text>
</comment>
<keyword evidence="5 7" id="KW-0472">Membrane</keyword>
<dbReference type="AlphaFoldDB" id="A0A1M7RIA2"/>
<evidence type="ECO:0000256" key="4">
    <source>
        <dbReference type="ARBA" id="ARBA00022989"/>
    </source>
</evidence>
<accession>A0A1M7RIA2</accession>